<dbReference type="InterPro" id="IPR036653">
    <property type="entry name" value="CinA-like_C"/>
</dbReference>
<reference evidence="3 4" key="1">
    <citation type="submission" date="2024-03" db="EMBL/GenBank/DDBJ databases">
        <title>Human intestinal bacterial collection.</title>
        <authorList>
            <person name="Pauvert C."/>
            <person name="Hitch T.C.A."/>
            <person name="Clavel T."/>
        </authorList>
    </citation>
    <scope>NUCLEOTIDE SEQUENCE [LARGE SCALE GENOMIC DNA]</scope>
    <source>
        <strain evidence="3 4">CLA-JM-H11</strain>
    </source>
</reference>
<dbReference type="Gene3D" id="3.90.950.20">
    <property type="entry name" value="CinA-like"/>
    <property type="match status" value="1"/>
</dbReference>
<evidence type="ECO:0000313" key="4">
    <source>
        <dbReference type="Proteomes" id="UP001477672"/>
    </source>
</evidence>
<accession>A0ABV1GC12</accession>
<dbReference type="PANTHER" id="PTHR13939:SF0">
    <property type="entry name" value="NMN AMIDOHYDROLASE-LIKE PROTEIN YFAY"/>
    <property type="match status" value="1"/>
</dbReference>
<evidence type="ECO:0000256" key="1">
    <source>
        <dbReference type="HAMAP-Rule" id="MF_00226"/>
    </source>
</evidence>
<sequence length="439" mass="47542">MKAEIIAVGTELLLGDILNTNAQFLSRELAALGITVHYQTVVGDNAARLESVVRQARERSDLLVFSGGLGPTEDDLTKQTVARAYGDELRFDEEELAKIQHFFSAWGRTMPQNNRRQAYVPVHGRKIENHNGTAPGMIFEDTREKGKYAVLLPGPPKELQPMFLETVRPWLAGMSDCVLHSLTLRVMGIGESHLQEKIGSLLENENPTAALYAKTSEVVVRITARAQDLQTAEEMCRNYAALFYDALGDHIYTQTEDSLEETVVHTLMEKGKTVATAESCTGGLLSARLTSVPGSSEVFQYGACTYANEVKERVLGVKHETLEQFGAVSPQVAAEMAEGVRRAAGADFGVGITGIAGPGGGTPEKPVGLVYVAAAGETFTYVQKLVVTGRTREMVRLSSTQHALDMIRRLALDLAQPGCRAFAAGTPANFTGDTPVKDV</sequence>
<dbReference type="CDD" id="cd00885">
    <property type="entry name" value="cinA"/>
    <property type="match status" value="1"/>
</dbReference>
<protein>
    <recommendedName>
        <fullName evidence="1">Putative competence-damage inducible protein</fullName>
    </recommendedName>
</protein>
<dbReference type="InterPro" id="IPR008136">
    <property type="entry name" value="CinA_C"/>
</dbReference>
<feature type="domain" description="MoaB/Mog" evidence="2">
    <location>
        <begin position="4"/>
        <end position="173"/>
    </location>
</feature>
<dbReference type="Proteomes" id="UP001477672">
    <property type="component" value="Unassembled WGS sequence"/>
</dbReference>
<dbReference type="NCBIfam" id="TIGR00200">
    <property type="entry name" value="cinA_nterm"/>
    <property type="match status" value="1"/>
</dbReference>
<dbReference type="NCBIfam" id="NF001813">
    <property type="entry name" value="PRK00549.1"/>
    <property type="match status" value="1"/>
</dbReference>
<dbReference type="InterPro" id="IPR008135">
    <property type="entry name" value="Competence-induced_CinA"/>
</dbReference>
<organism evidence="3 4">
    <name type="scientific">Ruthenibacterium intestinale</name>
    <dbReference type="NCBI Taxonomy" id="3133163"/>
    <lineage>
        <taxon>Bacteria</taxon>
        <taxon>Bacillati</taxon>
        <taxon>Bacillota</taxon>
        <taxon>Clostridia</taxon>
        <taxon>Eubacteriales</taxon>
        <taxon>Oscillospiraceae</taxon>
        <taxon>Ruthenibacterium</taxon>
    </lineage>
</organism>
<dbReference type="Pfam" id="PF02464">
    <property type="entry name" value="CinA"/>
    <property type="match status" value="1"/>
</dbReference>
<dbReference type="InterPro" id="IPR036425">
    <property type="entry name" value="MoaB/Mog-like_dom_sf"/>
</dbReference>
<dbReference type="SUPFAM" id="SSF53218">
    <property type="entry name" value="Molybdenum cofactor biosynthesis proteins"/>
    <property type="match status" value="1"/>
</dbReference>
<dbReference type="NCBIfam" id="TIGR00199">
    <property type="entry name" value="PncC_domain"/>
    <property type="match status" value="1"/>
</dbReference>
<dbReference type="NCBIfam" id="TIGR00177">
    <property type="entry name" value="molyb_syn"/>
    <property type="match status" value="1"/>
</dbReference>
<name>A0ABV1GC12_9FIRM</name>
<evidence type="ECO:0000313" key="3">
    <source>
        <dbReference type="EMBL" id="MEQ2519382.1"/>
    </source>
</evidence>
<dbReference type="Gene3D" id="3.40.980.10">
    <property type="entry name" value="MoaB/Mog-like domain"/>
    <property type="match status" value="1"/>
</dbReference>
<dbReference type="EMBL" id="JBBMFA010000052">
    <property type="protein sequence ID" value="MEQ2519382.1"/>
    <property type="molecule type" value="Genomic_DNA"/>
</dbReference>
<dbReference type="Pfam" id="PF18146">
    <property type="entry name" value="CinA_KH"/>
    <property type="match status" value="1"/>
</dbReference>
<dbReference type="HAMAP" id="MF_00226_B">
    <property type="entry name" value="CinA_B"/>
    <property type="match status" value="1"/>
</dbReference>
<gene>
    <name evidence="1" type="primary">cinA</name>
    <name evidence="3" type="ORF">WMO24_02855</name>
</gene>
<keyword evidence="4" id="KW-1185">Reference proteome</keyword>
<comment type="similarity">
    <text evidence="1">Belongs to the CinA family.</text>
</comment>
<dbReference type="PIRSF" id="PIRSF006728">
    <property type="entry name" value="CinA"/>
    <property type="match status" value="1"/>
</dbReference>
<dbReference type="InterPro" id="IPR001453">
    <property type="entry name" value="MoaB/Mog_dom"/>
</dbReference>
<dbReference type="InterPro" id="IPR050101">
    <property type="entry name" value="CinA"/>
</dbReference>
<dbReference type="RefSeq" id="WP_349214812.1">
    <property type="nucleotide sequence ID" value="NZ_JBBMFA010000052.1"/>
</dbReference>
<dbReference type="InterPro" id="IPR041424">
    <property type="entry name" value="CinA_KH"/>
</dbReference>
<dbReference type="Pfam" id="PF00994">
    <property type="entry name" value="MoCF_biosynth"/>
    <property type="match status" value="1"/>
</dbReference>
<dbReference type="PANTHER" id="PTHR13939">
    <property type="entry name" value="NICOTINAMIDE-NUCLEOTIDE AMIDOHYDROLASE PNCC"/>
    <property type="match status" value="1"/>
</dbReference>
<dbReference type="Gene3D" id="3.30.70.2860">
    <property type="match status" value="1"/>
</dbReference>
<dbReference type="SMART" id="SM00852">
    <property type="entry name" value="MoCF_biosynth"/>
    <property type="match status" value="1"/>
</dbReference>
<evidence type="ECO:0000259" key="2">
    <source>
        <dbReference type="SMART" id="SM00852"/>
    </source>
</evidence>
<comment type="caution">
    <text evidence="3">The sequence shown here is derived from an EMBL/GenBank/DDBJ whole genome shotgun (WGS) entry which is preliminary data.</text>
</comment>
<dbReference type="SUPFAM" id="SSF142433">
    <property type="entry name" value="CinA-like"/>
    <property type="match status" value="1"/>
</dbReference>
<proteinExistence type="inferred from homology"/>